<dbReference type="SUPFAM" id="SSF55136">
    <property type="entry name" value="Probable bacterial effector-binding domain"/>
    <property type="match status" value="1"/>
</dbReference>
<protein>
    <submittedName>
        <fullName evidence="4">MerR family transcriptional regulator</fullName>
    </submittedName>
</protein>
<proteinExistence type="predicted"/>
<dbReference type="Gene3D" id="3.20.80.10">
    <property type="entry name" value="Regulatory factor, effector binding domain"/>
    <property type="match status" value="1"/>
</dbReference>
<dbReference type="SMART" id="SM00422">
    <property type="entry name" value="HTH_MERR"/>
    <property type="match status" value="1"/>
</dbReference>
<dbReference type="OrthoDB" id="9773308at2"/>
<dbReference type="Pfam" id="PF06445">
    <property type="entry name" value="GyrI-like"/>
    <property type="match status" value="1"/>
</dbReference>
<dbReference type="PANTHER" id="PTHR30204">
    <property type="entry name" value="REDOX-CYCLING DRUG-SENSING TRANSCRIPTIONAL ACTIVATOR SOXR"/>
    <property type="match status" value="1"/>
</dbReference>
<dbReference type="EMBL" id="CP015405">
    <property type="protein sequence ID" value="ANU76728.1"/>
    <property type="molecule type" value="Genomic_DNA"/>
</dbReference>
<dbReference type="PANTHER" id="PTHR30204:SF97">
    <property type="entry name" value="MERR FAMILY REGULATORY PROTEIN"/>
    <property type="match status" value="1"/>
</dbReference>
<dbReference type="GO" id="GO:0003677">
    <property type="term" value="F:DNA binding"/>
    <property type="evidence" value="ECO:0007669"/>
    <property type="project" value="UniProtKB-KW"/>
</dbReference>
<keyword evidence="5" id="KW-1185">Reference proteome</keyword>
<evidence type="ECO:0000259" key="3">
    <source>
        <dbReference type="PROSITE" id="PS50937"/>
    </source>
</evidence>
<evidence type="ECO:0000256" key="1">
    <source>
        <dbReference type="ARBA" id="ARBA00023125"/>
    </source>
</evidence>
<feature type="coiled-coil region" evidence="2">
    <location>
        <begin position="71"/>
        <end position="105"/>
    </location>
</feature>
<evidence type="ECO:0000313" key="5">
    <source>
        <dbReference type="Proteomes" id="UP000092574"/>
    </source>
</evidence>
<dbReference type="InterPro" id="IPR029442">
    <property type="entry name" value="GyrI-like"/>
</dbReference>
<evidence type="ECO:0000313" key="4">
    <source>
        <dbReference type="EMBL" id="ANU76728.1"/>
    </source>
</evidence>
<keyword evidence="1" id="KW-0238">DNA-binding</keyword>
<evidence type="ECO:0000256" key="2">
    <source>
        <dbReference type="SAM" id="Coils"/>
    </source>
</evidence>
<organism evidence="4 5">
    <name type="scientific">Blautia pseudococcoides</name>
    <dbReference type="NCBI Taxonomy" id="1796616"/>
    <lineage>
        <taxon>Bacteria</taxon>
        <taxon>Bacillati</taxon>
        <taxon>Bacillota</taxon>
        <taxon>Clostridia</taxon>
        <taxon>Lachnospirales</taxon>
        <taxon>Lachnospiraceae</taxon>
        <taxon>Blautia</taxon>
    </lineage>
</organism>
<dbReference type="PROSITE" id="PS50937">
    <property type="entry name" value="HTH_MERR_2"/>
    <property type="match status" value="1"/>
</dbReference>
<reference evidence="4" key="1">
    <citation type="submission" date="2017-04" db="EMBL/GenBank/DDBJ databases">
        <title>Complete Genome Sequences of Twelve Strains of a Stable Defined Moderately Diverse Mouse Microbiota 2 (sDMDMm2).</title>
        <authorList>
            <person name="Uchimura Y."/>
            <person name="Wyss M."/>
            <person name="Brugiroux S."/>
            <person name="Limenitakis J.P."/>
            <person name="Stecher B."/>
            <person name="McCoy K.D."/>
            <person name="Macpherson A.J."/>
        </authorList>
    </citation>
    <scope>NUCLEOTIDE SEQUENCE</scope>
    <source>
        <strain evidence="4">YL58</strain>
    </source>
</reference>
<dbReference type="InterPro" id="IPR000551">
    <property type="entry name" value="MerR-type_HTH_dom"/>
</dbReference>
<dbReference type="SMART" id="SM00871">
    <property type="entry name" value="AraC_E_bind"/>
    <property type="match status" value="1"/>
</dbReference>
<dbReference type="InterPro" id="IPR047057">
    <property type="entry name" value="MerR_fam"/>
</dbReference>
<dbReference type="PROSITE" id="PS00552">
    <property type="entry name" value="HTH_MERR_1"/>
    <property type="match status" value="1"/>
</dbReference>
<dbReference type="CDD" id="cd01107">
    <property type="entry name" value="HTH_BmrR"/>
    <property type="match status" value="1"/>
</dbReference>
<dbReference type="InterPro" id="IPR010499">
    <property type="entry name" value="AraC_E-bd"/>
</dbReference>
<sequence length="287" mass="33064">MFKIGEFSKLTQVSIRMLRYYDEAGLLNPAKTDAWTGYRLYSAEQIPTLNKIIYLRDSGFQVSEIAAALAAENEMSLIEQLDKKYREIQENIKTEQERLQKIQLVKKDILHEQNGMPYNVTIKSIPGIQVLSLRRILPDYYSEGLLWKEMSDFAEANRIQISPDTFSLYHDQEYKETQVDVEICAPVIRSGKDTGDFSFRFIEPVPVMACTMVYGHFSNIAGAYLSFADWLQKNERYQMTAPSRQIVHRGPWNEDTPKNYLTEIQIPLIVKNIPLDSHTMSGSTLNS</sequence>
<name>A0A1C7ICI9_9FIRM</name>
<feature type="domain" description="HTH merR-type" evidence="3">
    <location>
        <begin position="1"/>
        <end position="71"/>
    </location>
</feature>
<dbReference type="STRING" id="1796616.A4V09_13725"/>
<accession>A0A1C7ICI9</accession>
<dbReference type="Proteomes" id="UP000092574">
    <property type="component" value="Chromosome"/>
</dbReference>
<dbReference type="Pfam" id="PF13411">
    <property type="entry name" value="MerR_1"/>
    <property type="match status" value="1"/>
</dbReference>
<gene>
    <name evidence="4" type="ORF">A4V09_13725</name>
</gene>
<dbReference type="SUPFAM" id="SSF46955">
    <property type="entry name" value="Putative DNA-binding domain"/>
    <property type="match status" value="1"/>
</dbReference>
<dbReference type="GO" id="GO:0003700">
    <property type="term" value="F:DNA-binding transcription factor activity"/>
    <property type="evidence" value="ECO:0007669"/>
    <property type="project" value="InterPro"/>
</dbReference>
<keyword evidence="2" id="KW-0175">Coiled coil</keyword>
<dbReference type="AlphaFoldDB" id="A0A1C7ICI9"/>
<dbReference type="RefSeq" id="WP_065542886.1">
    <property type="nucleotide sequence ID" value="NZ_CP015405.2"/>
</dbReference>
<dbReference type="Gene3D" id="1.10.1660.10">
    <property type="match status" value="1"/>
</dbReference>
<dbReference type="InterPro" id="IPR009061">
    <property type="entry name" value="DNA-bd_dom_put_sf"/>
</dbReference>
<dbReference type="InterPro" id="IPR011256">
    <property type="entry name" value="Reg_factor_effector_dom_sf"/>
</dbReference>
<dbReference type="KEGG" id="byl:A4V09_13725"/>